<feature type="domain" description="VOC" evidence="1">
    <location>
        <begin position="36"/>
        <end position="151"/>
    </location>
</feature>
<dbReference type="SUPFAM" id="SSF54593">
    <property type="entry name" value="Glyoxalase/Bleomycin resistance protein/Dihydroxybiphenyl dioxygenase"/>
    <property type="match status" value="1"/>
</dbReference>
<dbReference type="InterPro" id="IPR004360">
    <property type="entry name" value="Glyas_Fos-R_dOase_dom"/>
</dbReference>
<comment type="caution">
    <text evidence="2">The sequence shown here is derived from an EMBL/GenBank/DDBJ whole genome shotgun (WGS) entry which is preliminary data.</text>
</comment>
<reference evidence="2" key="1">
    <citation type="submission" date="2023-03" db="EMBL/GenBank/DDBJ databases">
        <title>Actinorhabdospora filicis NBRC 111898.</title>
        <authorList>
            <person name="Ichikawa N."/>
            <person name="Sato H."/>
            <person name="Tonouchi N."/>
        </authorList>
    </citation>
    <scope>NUCLEOTIDE SEQUENCE</scope>
    <source>
        <strain evidence="2">NBRC 111898</strain>
    </source>
</reference>
<evidence type="ECO:0000313" key="2">
    <source>
        <dbReference type="EMBL" id="GLZ78040.1"/>
    </source>
</evidence>
<keyword evidence="3" id="KW-1185">Reference proteome</keyword>
<name>A0A9W6SJ65_9ACTN</name>
<protein>
    <recommendedName>
        <fullName evidence="1">VOC domain-containing protein</fullName>
    </recommendedName>
</protein>
<dbReference type="Gene3D" id="3.10.180.10">
    <property type="entry name" value="2,3-Dihydroxybiphenyl 1,2-Dioxygenase, domain 1"/>
    <property type="match status" value="1"/>
</dbReference>
<dbReference type="Pfam" id="PF00903">
    <property type="entry name" value="Glyoxalase"/>
    <property type="match status" value="1"/>
</dbReference>
<accession>A0A9W6SJ65</accession>
<dbReference type="PROSITE" id="PS51819">
    <property type="entry name" value="VOC"/>
    <property type="match status" value="1"/>
</dbReference>
<sequence>MVVGMSDFFNAFEMGPTAERGVKAVAPEIFRGIYAMPAFVTVPTRDLAASAEFWTRGFGFVELFGVPGQVIHLRRWAFQDVLLVPAATDAEPVVAAMSVSFMCVLSQVEAIAETCAALAPDAVSGPRDTPWRTRDVTVITPEGARVVFTAALDFDPHSREARDLAAVGIHAPAQVEEGDNDVRDRT</sequence>
<proteinExistence type="predicted"/>
<dbReference type="InterPro" id="IPR037523">
    <property type="entry name" value="VOC_core"/>
</dbReference>
<evidence type="ECO:0000313" key="3">
    <source>
        <dbReference type="Proteomes" id="UP001165079"/>
    </source>
</evidence>
<gene>
    <name evidence="2" type="ORF">Afil01_28470</name>
</gene>
<evidence type="ECO:0000259" key="1">
    <source>
        <dbReference type="PROSITE" id="PS51819"/>
    </source>
</evidence>
<dbReference type="EMBL" id="BSTX01000002">
    <property type="protein sequence ID" value="GLZ78040.1"/>
    <property type="molecule type" value="Genomic_DNA"/>
</dbReference>
<organism evidence="2 3">
    <name type="scientific">Actinorhabdospora filicis</name>
    <dbReference type="NCBI Taxonomy" id="1785913"/>
    <lineage>
        <taxon>Bacteria</taxon>
        <taxon>Bacillati</taxon>
        <taxon>Actinomycetota</taxon>
        <taxon>Actinomycetes</taxon>
        <taxon>Micromonosporales</taxon>
        <taxon>Micromonosporaceae</taxon>
        <taxon>Actinorhabdospora</taxon>
    </lineage>
</organism>
<dbReference type="AlphaFoldDB" id="A0A9W6SJ65"/>
<dbReference type="InterPro" id="IPR029068">
    <property type="entry name" value="Glyas_Bleomycin-R_OHBP_Dase"/>
</dbReference>
<dbReference type="Proteomes" id="UP001165079">
    <property type="component" value="Unassembled WGS sequence"/>
</dbReference>